<reference evidence="2" key="2">
    <citation type="journal article" date="2015" name="Data Brief">
        <title>Shoot transcriptome of the giant reed, Arundo donax.</title>
        <authorList>
            <person name="Barrero R.A."/>
            <person name="Guerrero F.D."/>
            <person name="Moolhuijzen P."/>
            <person name="Goolsby J.A."/>
            <person name="Tidwell J."/>
            <person name="Bellgard S.E."/>
            <person name="Bellgard M.I."/>
        </authorList>
    </citation>
    <scope>NUCLEOTIDE SEQUENCE</scope>
    <source>
        <tissue evidence="2">Shoot tissue taken approximately 20 cm above the soil surface</tissue>
    </source>
</reference>
<reference evidence="2" key="1">
    <citation type="submission" date="2014-09" db="EMBL/GenBank/DDBJ databases">
        <authorList>
            <person name="Magalhaes I.L.F."/>
            <person name="Oliveira U."/>
            <person name="Santos F.R."/>
            <person name="Vidigal T.H.D.A."/>
            <person name="Brescovit A.D."/>
            <person name="Santos A.J."/>
        </authorList>
    </citation>
    <scope>NUCLEOTIDE SEQUENCE</scope>
    <source>
        <tissue evidence="2">Shoot tissue taken approximately 20 cm above the soil surface</tissue>
    </source>
</reference>
<protein>
    <submittedName>
        <fullName evidence="2">Uncharacterized protein</fullName>
    </submittedName>
</protein>
<proteinExistence type="predicted"/>
<dbReference type="AlphaFoldDB" id="A0A0A9C4A8"/>
<dbReference type="EMBL" id="GBRH01227469">
    <property type="protein sequence ID" value="JAD70426.1"/>
    <property type="molecule type" value="Transcribed_RNA"/>
</dbReference>
<feature type="region of interest" description="Disordered" evidence="1">
    <location>
        <begin position="1"/>
        <end position="33"/>
    </location>
</feature>
<organism evidence="2">
    <name type="scientific">Arundo donax</name>
    <name type="common">Giant reed</name>
    <name type="synonym">Donax arundinaceus</name>
    <dbReference type="NCBI Taxonomy" id="35708"/>
    <lineage>
        <taxon>Eukaryota</taxon>
        <taxon>Viridiplantae</taxon>
        <taxon>Streptophyta</taxon>
        <taxon>Embryophyta</taxon>
        <taxon>Tracheophyta</taxon>
        <taxon>Spermatophyta</taxon>
        <taxon>Magnoliopsida</taxon>
        <taxon>Liliopsida</taxon>
        <taxon>Poales</taxon>
        <taxon>Poaceae</taxon>
        <taxon>PACMAD clade</taxon>
        <taxon>Arundinoideae</taxon>
        <taxon>Arundineae</taxon>
        <taxon>Arundo</taxon>
    </lineage>
</organism>
<sequence>MRLRERRGGNNRGGGGRGARDRKPRLLSAVAAP</sequence>
<name>A0A0A9C4A8_ARUDO</name>
<accession>A0A0A9C4A8</accession>
<evidence type="ECO:0000313" key="2">
    <source>
        <dbReference type="EMBL" id="JAD70426.1"/>
    </source>
</evidence>
<evidence type="ECO:0000256" key="1">
    <source>
        <dbReference type="SAM" id="MobiDB-lite"/>
    </source>
</evidence>